<evidence type="ECO:0000313" key="1">
    <source>
        <dbReference type="EnsemblMetazoa" id="CLYHEMP013630.1"/>
    </source>
</evidence>
<organism evidence="1 2">
    <name type="scientific">Clytia hemisphaerica</name>
    <dbReference type="NCBI Taxonomy" id="252671"/>
    <lineage>
        <taxon>Eukaryota</taxon>
        <taxon>Metazoa</taxon>
        <taxon>Cnidaria</taxon>
        <taxon>Hydrozoa</taxon>
        <taxon>Hydroidolina</taxon>
        <taxon>Leptothecata</taxon>
        <taxon>Obeliida</taxon>
        <taxon>Clytiidae</taxon>
        <taxon>Clytia</taxon>
    </lineage>
</organism>
<dbReference type="AlphaFoldDB" id="A0A7M5WV86"/>
<keyword evidence="2" id="KW-1185">Reference proteome</keyword>
<dbReference type="EnsemblMetazoa" id="CLYHEMT013630.1">
    <property type="protein sequence ID" value="CLYHEMP013630.1"/>
    <property type="gene ID" value="CLYHEMG013630"/>
</dbReference>
<accession>A0A7M5WV86</accession>
<sequence length="170" mass="19434">DNNAKSLDLSGSWFRYVNVLVKPWPGTRKVIQGDGCFELGQNKSKIIGEWYANNKAQPMAVKGSVEYWMPIGSDGYVISLHGQRNVTKHNKTFTQYVKWIDGFVVSDVWQDATRIESPNPHYVYSVGELEVCYVRFTNKTCMSGSSIQIQGQKFYSVYFLLIIQALYQLL</sequence>
<proteinExistence type="predicted"/>
<dbReference type="Proteomes" id="UP000594262">
    <property type="component" value="Unplaced"/>
</dbReference>
<evidence type="ECO:0000313" key="2">
    <source>
        <dbReference type="Proteomes" id="UP000594262"/>
    </source>
</evidence>
<name>A0A7M5WV86_9CNID</name>
<protein>
    <submittedName>
        <fullName evidence="1">Uncharacterized protein</fullName>
    </submittedName>
</protein>
<reference evidence="1" key="1">
    <citation type="submission" date="2021-01" db="UniProtKB">
        <authorList>
            <consortium name="EnsemblMetazoa"/>
        </authorList>
    </citation>
    <scope>IDENTIFICATION</scope>
</reference>